<dbReference type="GO" id="GO:0016567">
    <property type="term" value="P:protein ubiquitination"/>
    <property type="evidence" value="ECO:0007669"/>
    <property type="project" value="InterPro"/>
</dbReference>
<dbReference type="Gene3D" id="2.30.30.40">
    <property type="entry name" value="SH3 Domains"/>
    <property type="match status" value="2"/>
</dbReference>
<dbReference type="Pfam" id="PF00092">
    <property type="entry name" value="VWA"/>
    <property type="match status" value="1"/>
</dbReference>
<dbReference type="KEGG" id="cvn:111130792"/>
<feature type="compositionally biased region" description="Polar residues" evidence="1">
    <location>
        <begin position="496"/>
        <end position="508"/>
    </location>
</feature>
<dbReference type="SUPFAM" id="SSF159034">
    <property type="entry name" value="Mib/herc2 domain-like"/>
    <property type="match status" value="2"/>
</dbReference>
<feature type="compositionally biased region" description="Basic and acidic residues" evidence="1">
    <location>
        <begin position="483"/>
        <end position="495"/>
    </location>
</feature>
<keyword evidence="5" id="KW-1185">Reference proteome</keyword>
<dbReference type="PROSITE" id="PS50234">
    <property type="entry name" value="VWFA"/>
    <property type="match status" value="1"/>
</dbReference>
<dbReference type="Gene3D" id="3.30.720.50">
    <property type="match status" value="1"/>
</dbReference>
<dbReference type="InterPro" id="IPR002035">
    <property type="entry name" value="VWF_A"/>
</dbReference>
<protein>
    <submittedName>
        <fullName evidence="6">Uncharacterized protein LOC111130792</fullName>
    </submittedName>
</protein>
<dbReference type="Proteomes" id="UP000694844">
    <property type="component" value="Chromosome 4"/>
</dbReference>
<evidence type="ECO:0000259" key="4">
    <source>
        <dbReference type="PROSITE" id="PS51416"/>
    </source>
</evidence>
<dbReference type="Pfam" id="PF06701">
    <property type="entry name" value="MIB_HERC2"/>
    <property type="match status" value="2"/>
</dbReference>
<dbReference type="InterPro" id="IPR037252">
    <property type="entry name" value="Mib_Herc2_sf"/>
</dbReference>
<accession>A0A8B8E0I4</accession>
<name>A0A8B8E0I4_CRAVI</name>
<dbReference type="PROSITE" id="PS50918">
    <property type="entry name" value="WWE"/>
    <property type="match status" value="1"/>
</dbReference>
<dbReference type="SUPFAM" id="SSF53300">
    <property type="entry name" value="vWA-like"/>
    <property type="match status" value="1"/>
</dbReference>
<dbReference type="AlphaFoldDB" id="A0A8B8E0I4"/>
<evidence type="ECO:0000313" key="5">
    <source>
        <dbReference type="Proteomes" id="UP000694844"/>
    </source>
</evidence>
<feature type="domain" description="MIB/HERC2" evidence="4">
    <location>
        <begin position="298"/>
        <end position="368"/>
    </location>
</feature>
<dbReference type="SMART" id="SM00327">
    <property type="entry name" value="VWA"/>
    <property type="match status" value="1"/>
</dbReference>
<proteinExistence type="predicted"/>
<dbReference type="GO" id="GO:0004842">
    <property type="term" value="F:ubiquitin-protein transferase activity"/>
    <property type="evidence" value="ECO:0007669"/>
    <property type="project" value="InterPro"/>
</dbReference>
<feature type="compositionally biased region" description="Polar residues" evidence="1">
    <location>
        <begin position="460"/>
        <end position="481"/>
    </location>
</feature>
<dbReference type="SUPFAM" id="SSF117839">
    <property type="entry name" value="WWE domain"/>
    <property type="match status" value="1"/>
</dbReference>
<dbReference type="OrthoDB" id="239701at2759"/>
<evidence type="ECO:0000313" key="6">
    <source>
        <dbReference type="RefSeq" id="XP_022333740.1"/>
    </source>
</evidence>
<evidence type="ECO:0000259" key="2">
    <source>
        <dbReference type="PROSITE" id="PS50234"/>
    </source>
</evidence>
<dbReference type="Pfam" id="PF02825">
    <property type="entry name" value="WWE"/>
    <property type="match status" value="1"/>
</dbReference>
<feature type="domain" description="MIB/HERC2" evidence="4">
    <location>
        <begin position="367"/>
        <end position="440"/>
    </location>
</feature>
<dbReference type="GO" id="GO:0005737">
    <property type="term" value="C:cytoplasm"/>
    <property type="evidence" value="ECO:0007669"/>
    <property type="project" value="TreeGrafter"/>
</dbReference>
<dbReference type="InterPro" id="IPR010606">
    <property type="entry name" value="Mib_Herc2"/>
</dbReference>
<dbReference type="PANTHER" id="PTHR24202">
    <property type="entry name" value="E3 UBIQUITIN-PROTEIN LIGASE MIB2"/>
    <property type="match status" value="1"/>
</dbReference>
<dbReference type="InterPro" id="IPR036465">
    <property type="entry name" value="vWFA_dom_sf"/>
</dbReference>
<feature type="domain" description="VWFA" evidence="2">
    <location>
        <begin position="34"/>
        <end position="235"/>
    </location>
</feature>
<dbReference type="PROSITE" id="PS51416">
    <property type="entry name" value="MIB_HERC2"/>
    <property type="match status" value="2"/>
</dbReference>
<dbReference type="InterPro" id="IPR004170">
    <property type="entry name" value="WWE_dom"/>
</dbReference>
<dbReference type="GeneID" id="111130792"/>
<feature type="region of interest" description="Disordered" evidence="1">
    <location>
        <begin position="450"/>
        <end position="508"/>
    </location>
</feature>
<dbReference type="PANTHER" id="PTHR24202:SF4">
    <property type="entry name" value="E3 UBIQUITIN-PROTEIN LIGASE MIB2-RELATED"/>
    <property type="match status" value="1"/>
</dbReference>
<dbReference type="InterPro" id="IPR037197">
    <property type="entry name" value="WWE_dom_sf"/>
</dbReference>
<evidence type="ECO:0000259" key="3">
    <source>
        <dbReference type="PROSITE" id="PS50918"/>
    </source>
</evidence>
<organism evidence="5 6">
    <name type="scientific">Crassostrea virginica</name>
    <name type="common">Eastern oyster</name>
    <dbReference type="NCBI Taxonomy" id="6565"/>
    <lineage>
        <taxon>Eukaryota</taxon>
        <taxon>Metazoa</taxon>
        <taxon>Spiralia</taxon>
        <taxon>Lophotrochozoa</taxon>
        <taxon>Mollusca</taxon>
        <taxon>Bivalvia</taxon>
        <taxon>Autobranchia</taxon>
        <taxon>Pteriomorphia</taxon>
        <taxon>Ostreida</taxon>
        <taxon>Ostreoidea</taxon>
        <taxon>Ostreidae</taxon>
        <taxon>Crassostrea</taxon>
    </lineage>
</organism>
<feature type="domain" description="WWE" evidence="3">
    <location>
        <begin position="636"/>
        <end position="715"/>
    </location>
</feature>
<evidence type="ECO:0000256" key="1">
    <source>
        <dbReference type="SAM" id="MobiDB-lite"/>
    </source>
</evidence>
<gene>
    <name evidence="6" type="primary">LOC111130792</name>
</gene>
<reference evidence="6" key="1">
    <citation type="submission" date="2025-08" db="UniProtKB">
        <authorList>
            <consortium name="RefSeq"/>
        </authorList>
    </citation>
    <scope>IDENTIFICATION</scope>
    <source>
        <tissue evidence="6">Whole sample</tissue>
    </source>
</reference>
<sequence>MMDNFDHRAMWLMEAKNEALNQRSLRNHRGKGSCVLFILDTSESMQAEGIQSLKKGVTDILDEFRKHPLLDENVSVITFGNETRFLHYYSNNYAAVKQSIENLECSGPTPLTAALLLALGGLFEGSAHTQKVGDFLLSPRVVLFTDGRPTDISQEHASEQEGQGDLDNSIKVPLLSAVHYIGKRHPIFCFPVGKNPNRNLLNAISLQSSGGRVLGIDKARWFGRYSLHYETAERISKITTNEGSVEREVLKTFLGSVMSWENVEDDDVETIYELINNKSRIMARQSSREETPDDKFYKEKYSTVPKLGTRVRRGPHWSYQNQDSEGPGTIVGHGDSDGLVYVEWDTGLRANYSHGHNGIYHVVVCDEPRFPVDGLAAVGCFVKRGPDWKWEEQDGGVGSIGTVYKAMDDATVYVRWPCGRKANYRFGCDGKFDIDVCDPFSPEVIQAVKEQQEDAKYSHPDQNSSNEFKGNVTSQKTSGNVGTKDDYKRSTEQMKSESTNFDDSKTESSINLNSIERPNFDRLHIPRSESPNVEKESATNFGVRNTAGSFPLTTVDDRKTEFKFTVENSLSDIETDGCPEAYGTCSASVDEYHNDLLLKDVNGDRDSASAIDERPFVPRDSLPESIKNVEKERGLTLSSPKIGNSVINADRWEWMSSDGVWVDYPDHVNNQINCRLQQHPNTSVVVCYNDQCFRVIVSKSIQINTGSKERHRIRLKNDNQ</sequence>
<dbReference type="GO" id="GO:0046872">
    <property type="term" value="F:metal ion binding"/>
    <property type="evidence" value="ECO:0007669"/>
    <property type="project" value="InterPro"/>
</dbReference>
<dbReference type="Gene3D" id="3.40.50.410">
    <property type="entry name" value="von Willebrand factor, type A domain"/>
    <property type="match status" value="1"/>
</dbReference>
<dbReference type="RefSeq" id="XP_022333740.1">
    <property type="nucleotide sequence ID" value="XM_022478032.1"/>
</dbReference>
<feature type="compositionally biased region" description="Basic and acidic residues" evidence="1">
    <location>
        <begin position="450"/>
        <end position="459"/>
    </location>
</feature>